<evidence type="ECO:0000259" key="3">
    <source>
        <dbReference type="PROSITE" id="PS50940"/>
    </source>
</evidence>
<dbReference type="GO" id="GO:0008061">
    <property type="term" value="F:chitin binding"/>
    <property type="evidence" value="ECO:0007669"/>
    <property type="project" value="InterPro"/>
</dbReference>
<evidence type="ECO:0000313" key="5">
    <source>
        <dbReference type="Proteomes" id="UP000002282"/>
    </source>
</evidence>
<dbReference type="OrthoDB" id="7987789at2759"/>
<keyword evidence="2" id="KW-0732">Signal</keyword>
<name>A0A0R1E7Q3_DROYA</name>
<evidence type="ECO:0000256" key="2">
    <source>
        <dbReference type="SAM" id="SignalP"/>
    </source>
</evidence>
<reference evidence="4 5" key="1">
    <citation type="journal article" date="2007" name="Nature">
        <title>Evolution of genes and genomes on the Drosophila phylogeny.</title>
        <authorList>
            <consortium name="Drosophila 12 Genomes Consortium"/>
            <person name="Clark A.G."/>
            <person name="Eisen M.B."/>
            <person name="Smith D.R."/>
            <person name="Bergman C.M."/>
            <person name="Oliver B."/>
            <person name="Markow T.A."/>
            <person name="Kaufman T.C."/>
            <person name="Kellis M."/>
            <person name="Gelbart W."/>
            <person name="Iyer V.N."/>
            <person name="Pollard D.A."/>
            <person name="Sackton T.B."/>
            <person name="Larracuente A.M."/>
            <person name="Singh N.D."/>
            <person name="Abad J.P."/>
            <person name="Abt D.N."/>
            <person name="Adryan B."/>
            <person name="Aguade M."/>
            <person name="Akashi H."/>
            <person name="Anderson W.W."/>
            <person name="Aquadro C.F."/>
            <person name="Ardell D.H."/>
            <person name="Arguello R."/>
            <person name="Artieri C.G."/>
            <person name="Barbash D.A."/>
            <person name="Barker D."/>
            <person name="Barsanti P."/>
            <person name="Batterham P."/>
            <person name="Batzoglou S."/>
            <person name="Begun D."/>
            <person name="Bhutkar A."/>
            <person name="Blanco E."/>
            <person name="Bosak S.A."/>
            <person name="Bradley R.K."/>
            <person name="Brand A.D."/>
            <person name="Brent M.R."/>
            <person name="Brooks A.N."/>
            <person name="Brown R.H."/>
            <person name="Butlin R.K."/>
            <person name="Caggese C."/>
            <person name="Calvi B.R."/>
            <person name="Bernardo de Carvalho A."/>
            <person name="Caspi A."/>
            <person name="Castrezana S."/>
            <person name="Celniker S.E."/>
            <person name="Chang J.L."/>
            <person name="Chapple C."/>
            <person name="Chatterji S."/>
            <person name="Chinwalla A."/>
            <person name="Civetta A."/>
            <person name="Clifton S.W."/>
            <person name="Comeron J.M."/>
            <person name="Costello J.C."/>
            <person name="Coyne J.A."/>
            <person name="Daub J."/>
            <person name="David R.G."/>
            <person name="Delcher A.L."/>
            <person name="Delehaunty K."/>
            <person name="Do C.B."/>
            <person name="Ebling H."/>
            <person name="Edwards K."/>
            <person name="Eickbush T."/>
            <person name="Evans J.D."/>
            <person name="Filipski A."/>
            <person name="Findeiss S."/>
            <person name="Freyhult E."/>
            <person name="Fulton L."/>
            <person name="Fulton R."/>
            <person name="Garcia A.C."/>
            <person name="Gardiner A."/>
            <person name="Garfield D.A."/>
            <person name="Garvin B.E."/>
            <person name="Gibson G."/>
            <person name="Gilbert D."/>
            <person name="Gnerre S."/>
            <person name="Godfrey J."/>
            <person name="Good R."/>
            <person name="Gotea V."/>
            <person name="Gravely B."/>
            <person name="Greenberg A.J."/>
            <person name="Griffiths-Jones S."/>
            <person name="Gross S."/>
            <person name="Guigo R."/>
            <person name="Gustafson E.A."/>
            <person name="Haerty W."/>
            <person name="Hahn M.W."/>
            <person name="Halligan D.L."/>
            <person name="Halpern A.L."/>
            <person name="Halter G.M."/>
            <person name="Han M.V."/>
            <person name="Heger A."/>
            <person name="Hillier L."/>
            <person name="Hinrichs A.S."/>
            <person name="Holmes I."/>
            <person name="Hoskins R.A."/>
            <person name="Hubisz M.J."/>
            <person name="Hultmark D."/>
            <person name="Huntley M.A."/>
            <person name="Jaffe D.B."/>
            <person name="Jagadeeshan S."/>
            <person name="Jeck W.R."/>
            <person name="Johnson J."/>
            <person name="Jones C.D."/>
            <person name="Jordan W.C."/>
            <person name="Karpen G.H."/>
            <person name="Kataoka E."/>
            <person name="Keightley P.D."/>
            <person name="Kheradpour P."/>
            <person name="Kirkness E.F."/>
            <person name="Koerich L.B."/>
            <person name="Kristiansen K."/>
            <person name="Kudrna D."/>
            <person name="Kulathinal R.J."/>
            <person name="Kumar S."/>
            <person name="Kwok R."/>
            <person name="Lander E."/>
            <person name="Langley C.H."/>
            <person name="Lapoint R."/>
            <person name="Lazzaro B.P."/>
            <person name="Lee S.J."/>
            <person name="Levesque L."/>
            <person name="Li R."/>
            <person name="Lin C.F."/>
            <person name="Lin M.F."/>
            <person name="Lindblad-Toh K."/>
            <person name="Llopart A."/>
            <person name="Long M."/>
            <person name="Low L."/>
            <person name="Lozovsky E."/>
            <person name="Lu J."/>
            <person name="Luo M."/>
            <person name="Machado C.A."/>
            <person name="Makalowski W."/>
            <person name="Marzo M."/>
            <person name="Matsuda M."/>
            <person name="Matzkin L."/>
            <person name="McAllister B."/>
            <person name="McBride C.S."/>
            <person name="McKernan B."/>
            <person name="McKernan K."/>
            <person name="Mendez-Lago M."/>
            <person name="Minx P."/>
            <person name="Mollenhauer M.U."/>
            <person name="Montooth K."/>
            <person name="Mount S.M."/>
            <person name="Mu X."/>
            <person name="Myers E."/>
            <person name="Negre B."/>
            <person name="Newfeld S."/>
            <person name="Nielsen R."/>
            <person name="Noor M.A."/>
            <person name="O'Grady P."/>
            <person name="Pachter L."/>
            <person name="Papaceit M."/>
            <person name="Parisi M.J."/>
            <person name="Parisi M."/>
            <person name="Parts L."/>
            <person name="Pedersen J.S."/>
            <person name="Pesole G."/>
            <person name="Phillippy A.M."/>
            <person name="Ponting C.P."/>
            <person name="Pop M."/>
            <person name="Porcelli D."/>
            <person name="Powell J.R."/>
            <person name="Prohaska S."/>
            <person name="Pruitt K."/>
            <person name="Puig M."/>
            <person name="Quesneville H."/>
            <person name="Ram K.R."/>
            <person name="Rand D."/>
            <person name="Rasmussen M.D."/>
            <person name="Reed L.K."/>
            <person name="Reenan R."/>
            <person name="Reily A."/>
            <person name="Remington K.A."/>
            <person name="Rieger T.T."/>
            <person name="Ritchie M.G."/>
            <person name="Robin C."/>
            <person name="Rogers Y.H."/>
            <person name="Rohde C."/>
            <person name="Rozas J."/>
            <person name="Rubenfield M.J."/>
            <person name="Ruiz A."/>
            <person name="Russo S."/>
            <person name="Salzberg S.L."/>
            <person name="Sanchez-Gracia A."/>
            <person name="Saranga D.J."/>
            <person name="Sato H."/>
            <person name="Schaeffer S.W."/>
            <person name="Schatz M.C."/>
            <person name="Schlenke T."/>
            <person name="Schwartz R."/>
            <person name="Segarra C."/>
            <person name="Singh R.S."/>
            <person name="Sirot L."/>
            <person name="Sirota M."/>
            <person name="Sisneros N.B."/>
            <person name="Smith C.D."/>
            <person name="Smith T.F."/>
            <person name="Spieth J."/>
            <person name="Stage D.E."/>
            <person name="Stark A."/>
            <person name="Stephan W."/>
            <person name="Strausberg R.L."/>
            <person name="Strempel S."/>
            <person name="Sturgill D."/>
            <person name="Sutton G."/>
            <person name="Sutton G.G."/>
            <person name="Tao W."/>
            <person name="Teichmann S."/>
            <person name="Tobari Y.N."/>
            <person name="Tomimura Y."/>
            <person name="Tsolas J.M."/>
            <person name="Valente V.L."/>
            <person name="Venter E."/>
            <person name="Venter J.C."/>
            <person name="Vicario S."/>
            <person name="Vieira F.G."/>
            <person name="Vilella A.J."/>
            <person name="Villasante A."/>
            <person name="Walenz B."/>
            <person name="Wang J."/>
            <person name="Wasserman M."/>
            <person name="Watts T."/>
            <person name="Wilson D."/>
            <person name="Wilson R.K."/>
            <person name="Wing R.A."/>
            <person name="Wolfner M.F."/>
            <person name="Wong A."/>
            <person name="Wong G.K."/>
            <person name="Wu C.I."/>
            <person name="Wu G."/>
            <person name="Yamamoto D."/>
            <person name="Yang H.P."/>
            <person name="Yang S.P."/>
            <person name="Yorke J.A."/>
            <person name="Yoshida K."/>
            <person name="Zdobnov E."/>
            <person name="Zhang P."/>
            <person name="Zhang Y."/>
            <person name="Zimin A.V."/>
            <person name="Baldwin J."/>
            <person name="Abdouelleil A."/>
            <person name="Abdulkadir J."/>
            <person name="Abebe A."/>
            <person name="Abera B."/>
            <person name="Abreu J."/>
            <person name="Acer S.C."/>
            <person name="Aftuck L."/>
            <person name="Alexander A."/>
            <person name="An P."/>
            <person name="Anderson E."/>
            <person name="Anderson S."/>
            <person name="Arachi H."/>
            <person name="Azer M."/>
            <person name="Bachantsang P."/>
            <person name="Barry A."/>
            <person name="Bayul T."/>
            <person name="Berlin A."/>
            <person name="Bessette D."/>
            <person name="Bloom T."/>
            <person name="Blye J."/>
            <person name="Boguslavskiy L."/>
            <person name="Bonnet C."/>
            <person name="Boukhgalter B."/>
            <person name="Bourzgui I."/>
            <person name="Brown A."/>
            <person name="Cahill P."/>
            <person name="Channer S."/>
            <person name="Cheshatsang Y."/>
            <person name="Chuda L."/>
            <person name="Citroen M."/>
            <person name="Collymore A."/>
            <person name="Cooke P."/>
            <person name="Costello M."/>
            <person name="D'Aco K."/>
            <person name="Daza R."/>
            <person name="De Haan G."/>
            <person name="DeGray S."/>
            <person name="DeMaso C."/>
            <person name="Dhargay N."/>
            <person name="Dooley K."/>
            <person name="Dooley E."/>
            <person name="Doricent M."/>
            <person name="Dorje P."/>
            <person name="Dorjee K."/>
            <person name="Dupes A."/>
            <person name="Elong R."/>
            <person name="Falk J."/>
            <person name="Farina A."/>
            <person name="Faro S."/>
            <person name="Ferguson D."/>
            <person name="Fisher S."/>
            <person name="Foley C.D."/>
            <person name="Franke A."/>
            <person name="Friedrich D."/>
            <person name="Gadbois L."/>
            <person name="Gearin G."/>
            <person name="Gearin C.R."/>
            <person name="Giannoukos G."/>
            <person name="Goode T."/>
            <person name="Graham J."/>
            <person name="Grandbois E."/>
            <person name="Grewal S."/>
            <person name="Gyaltsen K."/>
            <person name="Hafez N."/>
            <person name="Hagos B."/>
            <person name="Hall J."/>
            <person name="Henson C."/>
            <person name="Hollinger A."/>
            <person name="Honan T."/>
            <person name="Huard M.D."/>
            <person name="Hughes L."/>
            <person name="Hurhula B."/>
            <person name="Husby M.E."/>
            <person name="Kamat A."/>
            <person name="Kanga B."/>
            <person name="Kashin S."/>
            <person name="Khazanovich D."/>
            <person name="Kisner P."/>
            <person name="Lance K."/>
            <person name="Lara M."/>
            <person name="Lee W."/>
            <person name="Lennon N."/>
            <person name="Letendre F."/>
            <person name="LeVine R."/>
            <person name="Lipovsky A."/>
            <person name="Liu X."/>
            <person name="Liu J."/>
            <person name="Liu S."/>
            <person name="Lokyitsang T."/>
            <person name="Lokyitsang Y."/>
            <person name="Lubonja R."/>
            <person name="Lui A."/>
            <person name="MacDonald P."/>
            <person name="Magnisalis V."/>
            <person name="Maru K."/>
            <person name="Matthews C."/>
            <person name="McCusker W."/>
            <person name="McDonough S."/>
            <person name="Mehta T."/>
            <person name="Meldrim J."/>
            <person name="Meneus L."/>
            <person name="Mihai O."/>
            <person name="Mihalev A."/>
            <person name="Mihova T."/>
            <person name="Mittelman R."/>
            <person name="Mlenga V."/>
            <person name="Montmayeur A."/>
            <person name="Mulrain L."/>
            <person name="Navidi A."/>
            <person name="Naylor J."/>
            <person name="Negash T."/>
            <person name="Nguyen T."/>
            <person name="Nguyen N."/>
            <person name="Nicol R."/>
            <person name="Norbu C."/>
            <person name="Norbu N."/>
            <person name="Novod N."/>
            <person name="O'Neill B."/>
            <person name="Osman S."/>
            <person name="Markiewicz E."/>
            <person name="Oyono O.L."/>
            <person name="Patti C."/>
            <person name="Phunkhang P."/>
            <person name="Pierre F."/>
            <person name="Priest M."/>
            <person name="Raghuraman S."/>
            <person name="Rege F."/>
            <person name="Reyes R."/>
            <person name="Rise C."/>
            <person name="Rogov P."/>
            <person name="Ross K."/>
            <person name="Ryan E."/>
            <person name="Settipalli S."/>
            <person name="Shea T."/>
            <person name="Sherpa N."/>
            <person name="Shi L."/>
            <person name="Shih D."/>
            <person name="Sparrow T."/>
            <person name="Spaulding J."/>
            <person name="Stalker J."/>
            <person name="Stange-Thomann N."/>
            <person name="Stavropoulos S."/>
            <person name="Stone C."/>
            <person name="Strader C."/>
            <person name="Tesfaye S."/>
            <person name="Thomson T."/>
            <person name="Thoulutsang Y."/>
            <person name="Thoulutsang D."/>
            <person name="Topham K."/>
            <person name="Topping I."/>
            <person name="Tsamla T."/>
            <person name="Vassiliev H."/>
            <person name="Vo A."/>
            <person name="Wangchuk T."/>
            <person name="Wangdi T."/>
            <person name="Weiand M."/>
            <person name="Wilkinson J."/>
            <person name="Wilson A."/>
            <person name="Yadav S."/>
            <person name="Young G."/>
            <person name="Yu Q."/>
            <person name="Zembek L."/>
            <person name="Zhong D."/>
            <person name="Zimmer A."/>
            <person name="Zwirko Z."/>
            <person name="Jaffe D.B."/>
            <person name="Alvarez P."/>
            <person name="Brockman W."/>
            <person name="Butler J."/>
            <person name="Chin C."/>
            <person name="Gnerre S."/>
            <person name="Grabherr M."/>
            <person name="Kleber M."/>
            <person name="Mauceli E."/>
            <person name="MacCallum I."/>
        </authorList>
    </citation>
    <scope>NUCLEOTIDE SEQUENCE [LARGE SCALE GENOMIC DNA]</scope>
    <source>
        <strain evidence="5">Tai18E2 / Tucson 14021-0261.01</strain>
    </source>
</reference>
<proteinExistence type="predicted"/>
<dbReference type="PROSITE" id="PS50940">
    <property type="entry name" value="CHIT_BIND_II"/>
    <property type="match status" value="1"/>
</dbReference>
<evidence type="ECO:0000256" key="1">
    <source>
        <dbReference type="SAM" id="MobiDB-lite"/>
    </source>
</evidence>
<evidence type="ECO:0000313" key="4">
    <source>
        <dbReference type="EMBL" id="KRK05292.1"/>
    </source>
</evidence>
<sequence length="341" mass="36123">MKRTLLIMAIVICGLADVKALNCQECLTDNEVYCVDQTSYRNCIKSKPFGNVISCPTDTVCTNSKNVCVKSSELPDSIVDVCGASGGNECATCTNQNYACVSKNQFIRCNGLSLVDSNIYECDTDEICSSEALEQFDNICAPSCVLDFLSLKASCSNTEYTTTTTAAPTTVTPSIDQKKKACDKANTELEIPEGTMYFFTIYKEDTSCHTYLYCQKNSTTTWVALYMTCAPAKPFFDSTTSSCVTTRPTSCSVTTSTTTTTTQSPSDSSTTASSTDSSSTGSSAESSSTTASTTQSSTESSTESSSTTQSSTESSTESSSTTQSSTESSTESSSTTSTTAP</sequence>
<dbReference type="InterPro" id="IPR002557">
    <property type="entry name" value="Chitin-bd_dom"/>
</dbReference>
<gene>
    <name evidence="4" type="primary">Dyak\GE23168</name>
    <name evidence="4" type="synonym">dyak_GLEANR_6946</name>
    <name evidence="4" type="synonym">GE23168</name>
    <name evidence="4" type="ORF">Dyak_GE23168</name>
</gene>
<feature type="region of interest" description="Disordered" evidence="1">
    <location>
        <begin position="239"/>
        <end position="341"/>
    </location>
</feature>
<keyword evidence="5" id="KW-1185">Reference proteome</keyword>
<feature type="signal peptide" evidence="2">
    <location>
        <begin position="1"/>
        <end position="20"/>
    </location>
</feature>
<dbReference type="EMBL" id="CH891782">
    <property type="protein sequence ID" value="KRK05292.1"/>
    <property type="molecule type" value="Genomic_DNA"/>
</dbReference>
<feature type="domain" description="Chitin-binding type-2" evidence="3">
    <location>
        <begin position="179"/>
        <end position="253"/>
    </location>
</feature>
<feature type="chain" id="PRO_5006403289" evidence="2">
    <location>
        <begin position="21"/>
        <end position="341"/>
    </location>
</feature>
<dbReference type="AlphaFoldDB" id="A0A0R1E7Q3"/>
<dbReference type="GO" id="GO:0005576">
    <property type="term" value="C:extracellular region"/>
    <property type="evidence" value="ECO:0007669"/>
    <property type="project" value="InterPro"/>
</dbReference>
<protein>
    <submittedName>
        <fullName evidence="4">Uncharacterized protein, isoform C</fullName>
    </submittedName>
</protein>
<organism evidence="4 5">
    <name type="scientific">Drosophila yakuba</name>
    <name type="common">Fruit fly</name>
    <dbReference type="NCBI Taxonomy" id="7245"/>
    <lineage>
        <taxon>Eukaryota</taxon>
        <taxon>Metazoa</taxon>
        <taxon>Ecdysozoa</taxon>
        <taxon>Arthropoda</taxon>
        <taxon>Hexapoda</taxon>
        <taxon>Insecta</taxon>
        <taxon>Pterygota</taxon>
        <taxon>Neoptera</taxon>
        <taxon>Endopterygota</taxon>
        <taxon>Diptera</taxon>
        <taxon>Brachycera</taxon>
        <taxon>Muscomorpha</taxon>
        <taxon>Ephydroidea</taxon>
        <taxon>Drosophilidae</taxon>
        <taxon>Drosophila</taxon>
        <taxon>Sophophora</taxon>
    </lineage>
</organism>
<reference evidence="4 5" key="2">
    <citation type="journal article" date="2007" name="PLoS Biol.">
        <title>Principles of genome evolution in the Drosophila melanogaster species group.</title>
        <authorList>
            <person name="Ranz J.M."/>
            <person name="Maurin D."/>
            <person name="Chan Y.S."/>
            <person name="von Grotthuss M."/>
            <person name="Hillier L.W."/>
            <person name="Roote J."/>
            <person name="Ashburner M."/>
            <person name="Bergman C.M."/>
        </authorList>
    </citation>
    <scope>NUCLEOTIDE SEQUENCE [LARGE SCALE GENOMIC DNA]</scope>
    <source>
        <strain evidence="5">Tai18E2 / Tucson 14021-0261.01</strain>
    </source>
</reference>
<dbReference type="Proteomes" id="UP000002282">
    <property type="component" value="Unassembled WGS sequence"/>
</dbReference>
<dbReference type="KEGG" id="dya:Dyak_GE23168"/>
<accession>A0A0R1E7Q3</accession>